<dbReference type="GO" id="GO:0005615">
    <property type="term" value="C:extracellular space"/>
    <property type="evidence" value="ECO:0007669"/>
    <property type="project" value="TreeGrafter"/>
</dbReference>
<keyword evidence="3" id="KW-0964">Secreted</keyword>
<feature type="chain" id="PRO_5039952022" description="Lipase domain-containing protein" evidence="5">
    <location>
        <begin position="17"/>
        <end position="369"/>
    </location>
</feature>
<dbReference type="Gene3D" id="3.40.50.1820">
    <property type="entry name" value="alpha/beta hydrolase"/>
    <property type="match status" value="1"/>
</dbReference>
<dbReference type="PANTHER" id="PTHR11610:SF37">
    <property type="entry name" value="GH01208P"/>
    <property type="match status" value="1"/>
</dbReference>
<keyword evidence="8" id="KW-1185">Reference proteome</keyword>
<reference evidence="7" key="1">
    <citation type="submission" date="2021-03" db="EMBL/GenBank/DDBJ databases">
        <title>Chromosome level genome of the anhydrobiotic midge Polypedilum vanderplanki.</title>
        <authorList>
            <person name="Yoshida Y."/>
            <person name="Kikawada T."/>
            <person name="Gusev O."/>
        </authorList>
    </citation>
    <scope>NUCLEOTIDE SEQUENCE</scope>
    <source>
        <strain evidence="7">NIAS01</strain>
        <tissue evidence="7">Whole body or cell culture</tissue>
    </source>
</reference>
<dbReference type="Proteomes" id="UP001107558">
    <property type="component" value="Chromosome 4"/>
</dbReference>
<dbReference type="PANTHER" id="PTHR11610">
    <property type="entry name" value="LIPASE"/>
    <property type="match status" value="1"/>
</dbReference>
<accession>A0A9J6BH75</accession>
<dbReference type="InterPro" id="IPR013818">
    <property type="entry name" value="Lipase"/>
</dbReference>
<dbReference type="FunFam" id="3.40.50.1820:FF:000122">
    <property type="entry name" value="Vitellogenin-3-like Protein"/>
    <property type="match status" value="1"/>
</dbReference>
<name>A0A9J6BH75_POLVA</name>
<evidence type="ECO:0000256" key="4">
    <source>
        <dbReference type="RuleBase" id="RU004262"/>
    </source>
</evidence>
<organism evidence="7 8">
    <name type="scientific">Polypedilum vanderplanki</name>
    <name type="common">Sleeping chironomid midge</name>
    <dbReference type="NCBI Taxonomy" id="319348"/>
    <lineage>
        <taxon>Eukaryota</taxon>
        <taxon>Metazoa</taxon>
        <taxon>Ecdysozoa</taxon>
        <taxon>Arthropoda</taxon>
        <taxon>Hexapoda</taxon>
        <taxon>Insecta</taxon>
        <taxon>Pterygota</taxon>
        <taxon>Neoptera</taxon>
        <taxon>Endopterygota</taxon>
        <taxon>Diptera</taxon>
        <taxon>Nematocera</taxon>
        <taxon>Chironomoidea</taxon>
        <taxon>Chironomidae</taxon>
        <taxon>Chironominae</taxon>
        <taxon>Polypedilum</taxon>
        <taxon>Polypedilum</taxon>
    </lineage>
</organism>
<evidence type="ECO:0000256" key="2">
    <source>
        <dbReference type="ARBA" id="ARBA00010701"/>
    </source>
</evidence>
<sequence>MKIFLILVLFINFSFSQRQVYESLNVHKELLSAFENVIGNDYSNAIGSDNKTIFDIEYGPRDSGDGKVSANSRSIFVSINSAKLVYFYGNSFSKNRRYDLTRASEILKQDEFDNEKPTLLYIHGYTESLESESIRVVSDAYFKRNDHNVIILDWSKLAQGTYFASAVPNAFRLAGPLAEAVLDLIQDGLDIERLHVVGHSLGGQLAGALGRNIKEKSYQTKKLFRISALDPAFPGFYPSTVYKALNKFDAKFVDVIHTNGMEMGAPVSTGSVDFWPNSGKNLQPGCGLGIRCSHHRSWRFWAETVESNKGKIFPAVKCASWSDFKARKCDFDEVTYMGIDCPTNVFGDYYLETNADTPYAKGLNGVKYY</sequence>
<feature type="domain" description="Lipase" evidence="6">
    <location>
        <begin position="98"/>
        <end position="359"/>
    </location>
</feature>
<evidence type="ECO:0000256" key="5">
    <source>
        <dbReference type="SAM" id="SignalP"/>
    </source>
</evidence>
<dbReference type="GO" id="GO:0017171">
    <property type="term" value="F:serine hydrolase activity"/>
    <property type="evidence" value="ECO:0007669"/>
    <property type="project" value="TreeGrafter"/>
</dbReference>
<evidence type="ECO:0000256" key="3">
    <source>
        <dbReference type="ARBA" id="ARBA00022525"/>
    </source>
</evidence>
<gene>
    <name evidence="7" type="ORF">PVAND_017082</name>
</gene>
<dbReference type="EMBL" id="JADBJN010000004">
    <property type="protein sequence ID" value="KAG5669188.1"/>
    <property type="molecule type" value="Genomic_DNA"/>
</dbReference>
<dbReference type="SUPFAM" id="SSF53474">
    <property type="entry name" value="alpha/beta-Hydrolases"/>
    <property type="match status" value="1"/>
</dbReference>
<comment type="subcellular location">
    <subcellularLocation>
        <location evidence="1">Secreted</location>
    </subcellularLocation>
</comment>
<evidence type="ECO:0000313" key="7">
    <source>
        <dbReference type="EMBL" id="KAG5669188.1"/>
    </source>
</evidence>
<dbReference type="InterPro" id="IPR000734">
    <property type="entry name" value="TAG_lipase"/>
</dbReference>
<feature type="signal peptide" evidence="5">
    <location>
        <begin position="1"/>
        <end position="16"/>
    </location>
</feature>
<comment type="similarity">
    <text evidence="2 4">Belongs to the AB hydrolase superfamily. Lipase family.</text>
</comment>
<dbReference type="GO" id="GO:0016298">
    <property type="term" value="F:lipase activity"/>
    <property type="evidence" value="ECO:0007669"/>
    <property type="project" value="InterPro"/>
</dbReference>
<comment type="caution">
    <text evidence="7">The sequence shown here is derived from an EMBL/GenBank/DDBJ whole genome shotgun (WGS) entry which is preliminary data.</text>
</comment>
<dbReference type="GO" id="GO:0016042">
    <property type="term" value="P:lipid catabolic process"/>
    <property type="evidence" value="ECO:0007669"/>
    <property type="project" value="TreeGrafter"/>
</dbReference>
<protein>
    <recommendedName>
        <fullName evidence="6">Lipase domain-containing protein</fullName>
    </recommendedName>
</protein>
<dbReference type="OrthoDB" id="199913at2759"/>
<evidence type="ECO:0000256" key="1">
    <source>
        <dbReference type="ARBA" id="ARBA00004613"/>
    </source>
</evidence>
<dbReference type="AlphaFoldDB" id="A0A9J6BH75"/>
<keyword evidence="5" id="KW-0732">Signal</keyword>
<dbReference type="Pfam" id="PF00151">
    <property type="entry name" value="Lipase"/>
    <property type="match status" value="1"/>
</dbReference>
<proteinExistence type="inferred from homology"/>
<evidence type="ECO:0000313" key="8">
    <source>
        <dbReference type="Proteomes" id="UP001107558"/>
    </source>
</evidence>
<evidence type="ECO:0000259" key="6">
    <source>
        <dbReference type="Pfam" id="PF00151"/>
    </source>
</evidence>
<dbReference type="InterPro" id="IPR029058">
    <property type="entry name" value="AB_hydrolase_fold"/>
</dbReference>